<feature type="transmembrane region" description="Helical" evidence="1">
    <location>
        <begin position="148"/>
        <end position="167"/>
    </location>
</feature>
<dbReference type="AlphaFoldDB" id="A0A5J5I2V0"/>
<dbReference type="EMBL" id="VYKL01000009">
    <property type="protein sequence ID" value="KAA9029113.1"/>
    <property type="molecule type" value="Genomic_DNA"/>
</dbReference>
<feature type="transmembrane region" description="Helical" evidence="1">
    <location>
        <begin position="231"/>
        <end position="253"/>
    </location>
</feature>
<feature type="transmembrane region" description="Helical" evidence="1">
    <location>
        <begin position="85"/>
        <end position="103"/>
    </location>
</feature>
<feature type="transmembrane region" description="Helical" evidence="1">
    <location>
        <begin position="206"/>
        <end position="225"/>
    </location>
</feature>
<keyword evidence="1" id="KW-1133">Transmembrane helix</keyword>
<protein>
    <submittedName>
        <fullName evidence="2">Uncharacterized protein</fullName>
    </submittedName>
</protein>
<feature type="transmembrane region" description="Helical" evidence="1">
    <location>
        <begin position="12"/>
        <end position="32"/>
    </location>
</feature>
<keyword evidence="1" id="KW-0812">Transmembrane</keyword>
<dbReference type="Proteomes" id="UP000326671">
    <property type="component" value="Unassembled WGS sequence"/>
</dbReference>
<gene>
    <name evidence="2" type="ORF">F4V44_03350</name>
</gene>
<keyword evidence="3" id="KW-1185">Reference proteome</keyword>
<reference evidence="2 3" key="1">
    <citation type="submission" date="2019-09" db="EMBL/GenBank/DDBJ databases">
        <title>Whole genome sequences of isolates from the Mars Exploration Rovers.</title>
        <authorList>
            <person name="Seuylemezian A."/>
            <person name="Vaishampayan P."/>
        </authorList>
    </citation>
    <scope>NUCLEOTIDE SEQUENCE [LARGE SCALE GENOMIC DNA]</scope>
    <source>
        <strain evidence="2 3">MER_TA_151</strain>
    </source>
</reference>
<name>A0A5J5I2V0_9BACI</name>
<comment type="caution">
    <text evidence="2">The sequence shown here is derived from an EMBL/GenBank/DDBJ whole genome shotgun (WGS) entry which is preliminary data.</text>
</comment>
<evidence type="ECO:0000256" key="1">
    <source>
        <dbReference type="SAM" id="Phobius"/>
    </source>
</evidence>
<organism evidence="2 3">
    <name type="scientific">Niallia endozanthoxylica</name>
    <dbReference type="NCBI Taxonomy" id="2036016"/>
    <lineage>
        <taxon>Bacteria</taxon>
        <taxon>Bacillati</taxon>
        <taxon>Bacillota</taxon>
        <taxon>Bacilli</taxon>
        <taxon>Bacillales</taxon>
        <taxon>Bacillaceae</taxon>
        <taxon>Niallia</taxon>
    </lineage>
</organism>
<evidence type="ECO:0000313" key="3">
    <source>
        <dbReference type="Proteomes" id="UP000326671"/>
    </source>
</evidence>
<feature type="transmembrane region" description="Helical" evidence="1">
    <location>
        <begin position="109"/>
        <end position="127"/>
    </location>
</feature>
<dbReference type="RefSeq" id="WP_150438578.1">
    <property type="nucleotide sequence ID" value="NZ_VYKL01000009.1"/>
</dbReference>
<keyword evidence="1" id="KW-0472">Membrane</keyword>
<dbReference type="OrthoDB" id="2617928at2"/>
<sequence length="267" mass="29916">MEISNKKSWRNYVFPFFALLFALGSFVALQSVDEGLMPWFHDRYLEEDWFQSSMLWHYGAHGVLVGILFGGSLVSLLWKAEAKPLALQFYTVGHIIFIFVGIITYDQMLTMPFVLIMFTTVNLLLILTYIRPKQLLKIHKAETVNKPLLIITIAATLVLLPQIWHGLSQQWNQVGGEFRWGEMAVMYTVLLIAGYGAALGKEGAKVLSTLAAIAYLYLAILSFSVPDFPGSWGYVGGVLSLLMSGSFVYFGLIKKVENSIENKVSVS</sequence>
<accession>A0A5J5I2V0</accession>
<feature type="transmembrane region" description="Helical" evidence="1">
    <location>
        <begin position="55"/>
        <end position="78"/>
    </location>
</feature>
<evidence type="ECO:0000313" key="2">
    <source>
        <dbReference type="EMBL" id="KAA9029113.1"/>
    </source>
</evidence>
<feature type="transmembrane region" description="Helical" evidence="1">
    <location>
        <begin position="179"/>
        <end position="199"/>
    </location>
</feature>
<proteinExistence type="predicted"/>